<evidence type="ECO:0000256" key="1">
    <source>
        <dbReference type="ARBA" id="ARBA00002180"/>
    </source>
</evidence>
<feature type="region of interest" description="Disordered" evidence="23">
    <location>
        <begin position="751"/>
        <end position="783"/>
    </location>
</feature>
<keyword evidence="10" id="KW-0255">Endonuclease</keyword>
<keyword evidence="5" id="KW-0548">Nucleotidyltransferase</keyword>
<keyword evidence="16" id="KW-0695">RNA-directed DNA polymerase</keyword>
<keyword evidence="3" id="KW-1188">Viral release from host cell</keyword>
<dbReference type="GO" id="GO:0004190">
    <property type="term" value="F:aspartic-type endopeptidase activity"/>
    <property type="evidence" value="ECO:0007669"/>
    <property type="project" value="UniProtKB-KW"/>
</dbReference>
<dbReference type="Pfam" id="PF14223">
    <property type="entry name" value="Retrotran_gag_2"/>
    <property type="match status" value="1"/>
</dbReference>
<keyword evidence="14" id="KW-0694">RNA-binding</keyword>
<dbReference type="EMBL" id="FQNC01000015">
    <property type="protein sequence ID" value="SGY17259.1"/>
    <property type="molecule type" value="Genomic_DNA"/>
</dbReference>
<evidence type="ECO:0000256" key="2">
    <source>
        <dbReference type="ARBA" id="ARBA00022578"/>
    </source>
</evidence>
<evidence type="ECO:0000256" key="10">
    <source>
        <dbReference type="ARBA" id="ARBA00022759"/>
    </source>
</evidence>
<reference evidence="25 26" key="1">
    <citation type="submission" date="2016-11" db="EMBL/GenBank/DDBJ databases">
        <authorList>
            <person name="Jaros S."/>
            <person name="Januszkiewicz K."/>
            <person name="Wedrychowicz H."/>
        </authorList>
    </citation>
    <scope>NUCLEOTIDE SEQUENCE [LARGE SCALE GENOMIC DNA]</scope>
</reference>
<keyword evidence="26" id="KW-1185">Reference proteome</keyword>
<dbReference type="Pfam" id="PF22936">
    <property type="entry name" value="Pol_BBD"/>
    <property type="match status" value="1"/>
</dbReference>
<evidence type="ECO:0000256" key="8">
    <source>
        <dbReference type="ARBA" id="ARBA00022741"/>
    </source>
</evidence>
<keyword evidence="17" id="KW-0808">Transferase</keyword>
<evidence type="ECO:0000256" key="17">
    <source>
        <dbReference type="ARBA" id="ARBA00022932"/>
    </source>
</evidence>
<evidence type="ECO:0000313" key="26">
    <source>
        <dbReference type="Proteomes" id="UP000249464"/>
    </source>
</evidence>
<evidence type="ECO:0000256" key="15">
    <source>
        <dbReference type="ARBA" id="ARBA00022908"/>
    </source>
</evidence>
<evidence type="ECO:0000256" key="20">
    <source>
        <dbReference type="ARBA" id="ARBA00023268"/>
    </source>
</evidence>
<comment type="function">
    <text evidence="1">The aspartyl protease (PR) mediates the proteolytic cleavages of the Gag and Gag-Pol polyproteins after assembly of the VLP.</text>
</comment>
<dbReference type="PANTHER" id="PTHR42648">
    <property type="entry name" value="TRANSPOSASE, PUTATIVE-RELATED"/>
    <property type="match status" value="1"/>
</dbReference>
<sequence length="1158" mass="129533">MHLLKESGEIKIAKLCKDNYELWSIRVEAYLESKGYASVLEHGHVRPSNVSLVEWRTMHGLNASVTDTQVVVNLQKKDRRTRALITQCIDDANLKMVKSKTLSAKDIWDKLCQHHEGNVKPFKIRTLLMELSNAKYDEDENMGESLKSMIDKADQLEDLGQKFGDKAMIAYILQALPPSYEMLKQAIRLGEIRSVDHVINCLTDEYTERKLSGKFDKLLKNAGALAVQSTQASRDPNCVCRGCKGKGHFAMDPECPKYDAKKNHGCARNRNKKKKQDSKESADSNELAKFALTVKVSQVNQGEIWILDTGASQDYVGDASLLSNRQSGNLKVQTASGQVVHCDTYGMVRFKLKSGASLSLANVYHLPGAPVNLILTRALFKSGAKCGWEDGNDVMTITYQGVILAKTLSGTSYALDFTRIVEDQAHVATRATVGAPLMEWHRRYGHVPVSSIMELVKSGAVEGLVLTDEKVHDCEPCISSKSRASKFSELATQVTDVLQRVFMDIGFVAEDQVDFQGRKAYLAIVDQYSTAKWTFPLKTKSAEEVTRVWIAFRQGTGTEFTNKLIGADFQSQGILHETSAPYTPQQNGTVERFNGSLMAIVRAVLAASKLSWKYWSYALAYATFVANRILRAKLEGKTAYEVFYGKKPKVSHFRPFGSTVYAQVPKSKQSKLESTSVKGIFIGYDSEYNYRVLVDPNSDHKVIVTRDISVLEHKSEQVGVPEVTTLPVGPDEEKGPVDNDDVVVDELQDQVDGEQMPPARQNRPRWEYGDPAVKGRNPGRYEEIDANNKIPHRTRSQLPSNYEEAMASPEADKWIAAIKAELDAMARHQVLIDSDLPSGARALRSKWVFTRKENAQGKVTCYKARLVAQGFAQRPGIDYNEMFAPVARPSTILSLVGTATAQGLFLKQFDFDSAFLNGTMTEMVYMKYPKGWDRPQTGQALRLVKSMYGTKQAPQEWNAAVNSLMVERGYKRSDADSCLYVKRVDEKFIYITLYVDDGMVASNDQEFLDAEIEAFNKVYKLKRLGPVKLFLGLEFERTSDYIFVHQSKYIRDLVAMYGGGSVSKHPVKVLMEPRSDVEHSTDPFDDVALYQSAVGVLQYAAHRARPDIVTSVRAAASKVSAPTQADWIAVKRIIRYLQGIVDWGLKFNHGGSTRDLWS</sequence>
<evidence type="ECO:0000256" key="11">
    <source>
        <dbReference type="ARBA" id="ARBA00022801"/>
    </source>
</evidence>
<dbReference type="GO" id="GO:0003964">
    <property type="term" value="F:RNA-directed DNA polymerase activity"/>
    <property type="evidence" value="ECO:0007669"/>
    <property type="project" value="UniProtKB-KW"/>
</dbReference>
<evidence type="ECO:0000313" key="25">
    <source>
        <dbReference type="EMBL" id="SGY17259.1"/>
    </source>
</evidence>
<evidence type="ECO:0000256" key="9">
    <source>
        <dbReference type="ARBA" id="ARBA00022750"/>
    </source>
</evidence>
<keyword evidence="19" id="KW-0233">DNA recombination</keyword>
<keyword evidence="8" id="KW-0547">Nucleotide-binding</keyword>
<proteinExistence type="predicted"/>
<evidence type="ECO:0000256" key="16">
    <source>
        <dbReference type="ARBA" id="ARBA00022918"/>
    </source>
</evidence>
<gene>
    <name evidence="25" type="primary">BQ5605_C015g07725</name>
    <name evidence="25" type="ORF">BQ5605_C015G07725</name>
</gene>
<name>A0A2X0NVX1_9BASI</name>
<comment type="catalytic activity">
    <reaction evidence="22">
        <text>DNA(n) + a 2'-deoxyribonucleoside 5'-triphosphate = DNA(n+1) + diphosphate</text>
        <dbReference type="Rhea" id="RHEA:22508"/>
        <dbReference type="Rhea" id="RHEA-COMP:17339"/>
        <dbReference type="Rhea" id="RHEA-COMP:17340"/>
        <dbReference type="ChEBI" id="CHEBI:33019"/>
        <dbReference type="ChEBI" id="CHEBI:61560"/>
        <dbReference type="ChEBI" id="CHEBI:173112"/>
        <dbReference type="EC" id="2.7.7.7"/>
    </reaction>
</comment>
<dbReference type="AlphaFoldDB" id="A0A2X0NVX1"/>
<evidence type="ECO:0000256" key="12">
    <source>
        <dbReference type="ARBA" id="ARBA00022840"/>
    </source>
</evidence>
<feature type="region of interest" description="Disordered" evidence="23">
    <location>
        <begin position="260"/>
        <end position="282"/>
    </location>
</feature>
<accession>A0A2X0NVX1</accession>
<evidence type="ECO:0000256" key="5">
    <source>
        <dbReference type="ARBA" id="ARBA00022695"/>
    </source>
</evidence>
<dbReference type="GO" id="GO:0005634">
    <property type="term" value="C:nucleus"/>
    <property type="evidence" value="ECO:0007669"/>
    <property type="project" value="UniProtKB-ARBA"/>
</dbReference>
<protein>
    <submittedName>
        <fullName evidence="25">BQ5605_C015g07725 protein</fullName>
    </submittedName>
</protein>
<keyword evidence="9" id="KW-0064">Aspartyl protease</keyword>
<dbReference type="InterPro" id="IPR025724">
    <property type="entry name" value="GAG-pre-integrase_dom"/>
</dbReference>
<keyword evidence="13" id="KW-0460">Magnesium</keyword>
<evidence type="ECO:0000256" key="22">
    <source>
        <dbReference type="ARBA" id="ARBA00049244"/>
    </source>
</evidence>
<dbReference type="PANTHER" id="PTHR42648:SF11">
    <property type="entry name" value="TRANSPOSON TY4-P GAG-POL POLYPROTEIN"/>
    <property type="match status" value="1"/>
</dbReference>
<dbReference type="Pfam" id="PF13976">
    <property type="entry name" value="gag_pre-integrs"/>
    <property type="match status" value="1"/>
</dbReference>
<keyword evidence="15" id="KW-0229">DNA integration</keyword>
<keyword evidence="12" id="KW-0067">ATP-binding</keyword>
<feature type="compositionally biased region" description="Basic residues" evidence="23">
    <location>
        <begin position="263"/>
        <end position="276"/>
    </location>
</feature>
<dbReference type="Pfam" id="PF25597">
    <property type="entry name" value="SH3_retrovirus"/>
    <property type="match status" value="1"/>
</dbReference>
<keyword evidence="20" id="KW-0511">Multifunctional enzyme</keyword>
<keyword evidence="4" id="KW-0645">Protease</keyword>
<comment type="catalytic activity">
    <reaction evidence="21">
        <text>DNA(n) + a 2'-deoxyribonucleoside 5'-triphosphate = DNA(n+1) + diphosphate</text>
        <dbReference type="Rhea" id="RHEA:22508"/>
        <dbReference type="Rhea" id="RHEA-COMP:17339"/>
        <dbReference type="Rhea" id="RHEA-COMP:17340"/>
        <dbReference type="ChEBI" id="CHEBI:33019"/>
        <dbReference type="ChEBI" id="CHEBI:61560"/>
        <dbReference type="ChEBI" id="CHEBI:173112"/>
        <dbReference type="EC" id="2.7.7.49"/>
    </reaction>
</comment>
<dbReference type="GO" id="GO:0006310">
    <property type="term" value="P:DNA recombination"/>
    <property type="evidence" value="ECO:0007669"/>
    <property type="project" value="UniProtKB-KW"/>
</dbReference>
<evidence type="ECO:0000256" key="6">
    <source>
        <dbReference type="ARBA" id="ARBA00022722"/>
    </source>
</evidence>
<evidence type="ECO:0000256" key="19">
    <source>
        <dbReference type="ARBA" id="ARBA00023172"/>
    </source>
</evidence>
<keyword evidence="11" id="KW-0378">Hydrolase</keyword>
<dbReference type="InterPro" id="IPR001584">
    <property type="entry name" value="Integrase_cat-core"/>
</dbReference>
<evidence type="ECO:0000256" key="23">
    <source>
        <dbReference type="SAM" id="MobiDB-lite"/>
    </source>
</evidence>
<evidence type="ECO:0000256" key="7">
    <source>
        <dbReference type="ARBA" id="ARBA00022723"/>
    </source>
</evidence>
<organism evidence="25 26">
    <name type="scientific">Microbotryum silenes-dioicae</name>
    <dbReference type="NCBI Taxonomy" id="796604"/>
    <lineage>
        <taxon>Eukaryota</taxon>
        <taxon>Fungi</taxon>
        <taxon>Dikarya</taxon>
        <taxon>Basidiomycota</taxon>
        <taxon>Pucciniomycotina</taxon>
        <taxon>Microbotryomycetes</taxon>
        <taxon>Microbotryales</taxon>
        <taxon>Microbotryaceae</taxon>
        <taxon>Microbotryum</taxon>
    </lineage>
</organism>
<dbReference type="InterPro" id="IPR039537">
    <property type="entry name" value="Retrotran_Ty1/copia-like"/>
</dbReference>
<dbReference type="Gene3D" id="3.30.420.10">
    <property type="entry name" value="Ribonuclease H-like superfamily/Ribonuclease H"/>
    <property type="match status" value="1"/>
</dbReference>
<evidence type="ECO:0000259" key="24">
    <source>
        <dbReference type="PROSITE" id="PS50994"/>
    </source>
</evidence>
<dbReference type="SUPFAM" id="SSF53098">
    <property type="entry name" value="Ribonuclease H-like"/>
    <property type="match status" value="1"/>
</dbReference>
<dbReference type="GO" id="GO:0005524">
    <property type="term" value="F:ATP binding"/>
    <property type="evidence" value="ECO:0007669"/>
    <property type="project" value="UniProtKB-KW"/>
</dbReference>
<feature type="domain" description="Integrase catalytic" evidence="24">
    <location>
        <begin position="472"/>
        <end position="647"/>
    </location>
</feature>
<dbReference type="GO" id="GO:0046872">
    <property type="term" value="F:metal ion binding"/>
    <property type="evidence" value="ECO:0007669"/>
    <property type="project" value="UniProtKB-KW"/>
</dbReference>
<evidence type="ECO:0000256" key="21">
    <source>
        <dbReference type="ARBA" id="ARBA00048173"/>
    </source>
</evidence>
<keyword evidence="6" id="KW-0540">Nuclease</keyword>
<dbReference type="SUPFAM" id="SSF56672">
    <property type="entry name" value="DNA/RNA polymerases"/>
    <property type="match status" value="1"/>
</dbReference>
<dbReference type="InterPro" id="IPR012337">
    <property type="entry name" value="RNaseH-like_sf"/>
</dbReference>
<dbReference type="GO" id="GO:0003723">
    <property type="term" value="F:RNA binding"/>
    <property type="evidence" value="ECO:0007669"/>
    <property type="project" value="UniProtKB-KW"/>
</dbReference>
<keyword evidence="7" id="KW-0479">Metal-binding</keyword>
<dbReference type="Pfam" id="PF07727">
    <property type="entry name" value="RVT_2"/>
    <property type="match status" value="1"/>
</dbReference>
<keyword evidence="2" id="KW-0815">Transposition</keyword>
<evidence type="ECO:0000256" key="13">
    <source>
        <dbReference type="ARBA" id="ARBA00022842"/>
    </source>
</evidence>
<dbReference type="InterPro" id="IPR043502">
    <property type="entry name" value="DNA/RNA_pol_sf"/>
</dbReference>
<dbReference type="GO" id="GO:0006508">
    <property type="term" value="P:proteolysis"/>
    <property type="evidence" value="ECO:0007669"/>
    <property type="project" value="UniProtKB-KW"/>
</dbReference>
<dbReference type="GO" id="GO:0015074">
    <property type="term" value="P:DNA integration"/>
    <property type="evidence" value="ECO:0007669"/>
    <property type="project" value="UniProtKB-KW"/>
</dbReference>
<evidence type="ECO:0000256" key="14">
    <source>
        <dbReference type="ARBA" id="ARBA00022884"/>
    </source>
</evidence>
<dbReference type="GO" id="GO:0032196">
    <property type="term" value="P:transposition"/>
    <property type="evidence" value="ECO:0007669"/>
    <property type="project" value="UniProtKB-KW"/>
</dbReference>
<dbReference type="GO" id="GO:0004519">
    <property type="term" value="F:endonuclease activity"/>
    <property type="evidence" value="ECO:0007669"/>
    <property type="project" value="UniProtKB-KW"/>
</dbReference>
<dbReference type="InterPro" id="IPR054722">
    <property type="entry name" value="PolX-like_BBD"/>
</dbReference>
<dbReference type="InterPro" id="IPR057670">
    <property type="entry name" value="SH3_retrovirus"/>
</dbReference>
<dbReference type="GO" id="GO:0003887">
    <property type="term" value="F:DNA-directed DNA polymerase activity"/>
    <property type="evidence" value="ECO:0007669"/>
    <property type="project" value="UniProtKB-KW"/>
</dbReference>
<keyword evidence="18" id="KW-0917">Virion maturation</keyword>
<evidence type="ECO:0000256" key="3">
    <source>
        <dbReference type="ARBA" id="ARBA00022612"/>
    </source>
</evidence>
<evidence type="ECO:0000256" key="18">
    <source>
        <dbReference type="ARBA" id="ARBA00023113"/>
    </source>
</evidence>
<dbReference type="PROSITE" id="PS50994">
    <property type="entry name" value="INTEGRASE"/>
    <property type="match status" value="1"/>
</dbReference>
<dbReference type="InterPro" id="IPR013103">
    <property type="entry name" value="RVT_2"/>
</dbReference>
<dbReference type="InterPro" id="IPR036397">
    <property type="entry name" value="RNaseH_sf"/>
</dbReference>
<evidence type="ECO:0000256" key="4">
    <source>
        <dbReference type="ARBA" id="ARBA00022670"/>
    </source>
</evidence>
<dbReference type="Proteomes" id="UP000249464">
    <property type="component" value="Unassembled WGS sequence"/>
</dbReference>
<keyword evidence="17" id="KW-0239">DNA-directed DNA polymerase</keyword>